<dbReference type="GO" id="GO:0003677">
    <property type="term" value="F:DNA binding"/>
    <property type="evidence" value="ECO:0007669"/>
    <property type="project" value="UniProtKB-KW"/>
</dbReference>
<dbReference type="InterPro" id="IPR007168">
    <property type="entry name" value="Phageshock_PspC_N"/>
</dbReference>
<evidence type="ECO:0000256" key="6">
    <source>
        <dbReference type="SAM" id="Phobius"/>
    </source>
</evidence>
<dbReference type="Proteomes" id="UP000255233">
    <property type="component" value="Unassembled WGS sequence"/>
</dbReference>
<keyword evidence="8" id="KW-0238">DNA-binding</keyword>
<dbReference type="OrthoDB" id="5772680at2"/>
<sequence>MKKTLSINLGGRPFVIDEDAYGLLDDYLRQIERRQAGSAETADIERRMADLFAETGAAIIDSPAVRNAIARIGTPNLSGTPENEPPVSECRPKRLYRSRTDRVIGGVCGGLAEYFGIDSTVFRLLFLILLFFGGGFLLYAIFWIIMPQRPVSFTYRRDGTA</sequence>
<evidence type="ECO:0000313" key="9">
    <source>
        <dbReference type="Proteomes" id="UP000255233"/>
    </source>
</evidence>
<organism evidence="8 9">
    <name type="scientific">Rikenella microfusus</name>
    <dbReference type="NCBI Taxonomy" id="28139"/>
    <lineage>
        <taxon>Bacteria</taxon>
        <taxon>Pseudomonadati</taxon>
        <taxon>Bacteroidota</taxon>
        <taxon>Bacteroidia</taxon>
        <taxon>Bacteroidales</taxon>
        <taxon>Rikenellaceae</taxon>
        <taxon>Rikenella</taxon>
    </lineage>
</organism>
<dbReference type="PANTHER" id="PTHR33885:SF3">
    <property type="entry name" value="PHAGE SHOCK PROTEIN C"/>
    <property type="match status" value="1"/>
</dbReference>
<protein>
    <submittedName>
        <fullName evidence="8">DNA-binding transcriptional activator PspC</fullName>
    </submittedName>
</protein>
<feature type="domain" description="Phage shock protein PspC N-terminal" evidence="7">
    <location>
        <begin position="93"/>
        <end position="148"/>
    </location>
</feature>
<comment type="subcellular location">
    <subcellularLocation>
        <location evidence="1">Cell membrane</location>
        <topology evidence="1">Single-pass membrane protein</topology>
    </subcellularLocation>
</comment>
<dbReference type="EMBL" id="UGVL01000001">
    <property type="protein sequence ID" value="SUE34388.1"/>
    <property type="molecule type" value="Genomic_DNA"/>
</dbReference>
<dbReference type="Pfam" id="PF04024">
    <property type="entry name" value="PspC"/>
    <property type="match status" value="1"/>
</dbReference>
<proteinExistence type="predicted"/>
<dbReference type="STRING" id="880526.GCA_000427365_02208"/>
<evidence type="ECO:0000256" key="3">
    <source>
        <dbReference type="ARBA" id="ARBA00022692"/>
    </source>
</evidence>
<dbReference type="PANTHER" id="PTHR33885">
    <property type="entry name" value="PHAGE SHOCK PROTEIN C"/>
    <property type="match status" value="1"/>
</dbReference>
<evidence type="ECO:0000259" key="7">
    <source>
        <dbReference type="Pfam" id="PF04024"/>
    </source>
</evidence>
<evidence type="ECO:0000256" key="2">
    <source>
        <dbReference type="ARBA" id="ARBA00022475"/>
    </source>
</evidence>
<keyword evidence="5 6" id="KW-0472">Membrane</keyword>
<dbReference type="GO" id="GO:0005886">
    <property type="term" value="C:plasma membrane"/>
    <property type="evidence" value="ECO:0007669"/>
    <property type="project" value="UniProtKB-SubCell"/>
</dbReference>
<evidence type="ECO:0000256" key="4">
    <source>
        <dbReference type="ARBA" id="ARBA00022989"/>
    </source>
</evidence>
<evidence type="ECO:0000313" key="8">
    <source>
        <dbReference type="EMBL" id="SUE34388.1"/>
    </source>
</evidence>
<keyword evidence="9" id="KW-1185">Reference proteome</keyword>
<evidence type="ECO:0000256" key="1">
    <source>
        <dbReference type="ARBA" id="ARBA00004162"/>
    </source>
</evidence>
<evidence type="ECO:0000256" key="5">
    <source>
        <dbReference type="ARBA" id="ARBA00023136"/>
    </source>
</evidence>
<name>A0A379MRY4_9BACT</name>
<dbReference type="InterPro" id="IPR052027">
    <property type="entry name" value="PspC"/>
</dbReference>
<keyword evidence="4 6" id="KW-1133">Transmembrane helix</keyword>
<dbReference type="AlphaFoldDB" id="A0A379MRY4"/>
<accession>A0A379MRY4</accession>
<keyword evidence="3 6" id="KW-0812">Transmembrane</keyword>
<feature type="transmembrane region" description="Helical" evidence="6">
    <location>
        <begin position="124"/>
        <end position="146"/>
    </location>
</feature>
<gene>
    <name evidence="8" type="ORF">NCTC11190_01611</name>
</gene>
<dbReference type="RefSeq" id="WP_027291740.1">
    <property type="nucleotide sequence ID" value="NZ_DBEWVC010000047.1"/>
</dbReference>
<reference evidence="8 9" key="1">
    <citation type="submission" date="2018-06" db="EMBL/GenBank/DDBJ databases">
        <authorList>
            <consortium name="Pathogen Informatics"/>
            <person name="Doyle S."/>
        </authorList>
    </citation>
    <scope>NUCLEOTIDE SEQUENCE [LARGE SCALE GENOMIC DNA]</scope>
    <source>
        <strain evidence="8 9">NCTC11190</strain>
    </source>
</reference>
<keyword evidence="2" id="KW-1003">Cell membrane</keyword>